<name>A0A934NDL1_9BACT</name>
<evidence type="ECO:0000259" key="1">
    <source>
        <dbReference type="Pfam" id="PF01717"/>
    </source>
</evidence>
<reference evidence="2 3" key="1">
    <citation type="submission" date="2020-10" db="EMBL/GenBank/DDBJ databases">
        <title>Ca. Dormibacterota MAGs.</title>
        <authorList>
            <person name="Montgomery K."/>
        </authorList>
    </citation>
    <scope>NUCLEOTIDE SEQUENCE [LARGE SCALE GENOMIC DNA]</scope>
    <source>
        <strain evidence="2">SC8811_S16_3</strain>
    </source>
</reference>
<dbReference type="Gene3D" id="3.20.20.210">
    <property type="match status" value="1"/>
</dbReference>
<dbReference type="CDD" id="cd03311">
    <property type="entry name" value="CIMS_C_terminal_like"/>
    <property type="match status" value="1"/>
</dbReference>
<dbReference type="Proteomes" id="UP000620075">
    <property type="component" value="Unassembled WGS sequence"/>
</dbReference>
<organism evidence="2 3">
    <name type="scientific">Candidatus Dormiibacter inghamiae</name>
    <dbReference type="NCBI Taxonomy" id="3127013"/>
    <lineage>
        <taxon>Bacteria</taxon>
        <taxon>Bacillati</taxon>
        <taxon>Candidatus Dormiibacterota</taxon>
        <taxon>Candidatus Dormibacteria</taxon>
        <taxon>Candidatus Dormibacterales</taxon>
        <taxon>Candidatus Dormibacteraceae</taxon>
        <taxon>Candidatus Dormiibacter</taxon>
    </lineage>
</organism>
<dbReference type="SUPFAM" id="SSF51726">
    <property type="entry name" value="UROD/MetE-like"/>
    <property type="match status" value="1"/>
</dbReference>
<dbReference type="InterPro" id="IPR002629">
    <property type="entry name" value="Met_Synth_C/arc"/>
</dbReference>
<dbReference type="InterPro" id="IPR038071">
    <property type="entry name" value="UROD/MetE-like_sf"/>
</dbReference>
<sequence>MAQPMSIETTLVGSYPLPDWLRAHPSEQGLTDATSVVIQLQREVGIDLLTDGEFYRFDVNHPETNGMIEYFVEPLLGVRSKITRSDVREFHSNPDFRFRRKPAGVVEGQIGEGTLDLPAAWQRVKNLALGRFKFTLTSPYMLGRTLLDHHYGSLEDVIFAIADVLANQVREIDAEVVQVDEANLPGRPQDCELAAEAVNRVLEAVPGKPAVHVCFGNYGGQKIQSGEMAALVPFFERLRVDHWLLESARPGISQLEPLKELTNARFGVGVIDIKDTVIELPETIARRLEGAAQLLGGPERIAYAHPDCGFWVLPRHVADGKIRALKTGRDLFEGRPE</sequence>
<dbReference type="EMBL" id="JAEKNQ010000035">
    <property type="protein sequence ID" value="MBJ7603273.1"/>
    <property type="molecule type" value="Genomic_DNA"/>
</dbReference>
<dbReference type="PANTHER" id="PTHR43844:SF2">
    <property type="entry name" value="SYNTHASE, VITAMIN-B12 INDEPENDENT, PUTATIVE (AFU_ORTHOLOGUE AFUA_3G12060)-RELATED"/>
    <property type="match status" value="1"/>
</dbReference>
<dbReference type="GO" id="GO:0009086">
    <property type="term" value="P:methionine biosynthetic process"/>
    <property type="evidence" value="ECO:0007669"/>
    <property type="project" value="InterPro"/>
</dbReference>
<dbReference type="Pfam" id="PF01717">
    <property type="entry name" value="Meth_synt_2"/>
    <property type="match status" value="1"/>
</dbReference>
<dbReference type="AlphaFoldDB" id="A0A934NDL1"/>
<evidence type="ECO:0000313" key="2">
    <source>
        <dbReference type="EMBL" id="MBJ7603273.1"/>
    </source>
</evidence>
<dbReference type="PANTHER" id="PTHR43844">
    <property type="entry name" value="METHIONINE SYNTHASE"/>
    <property type="match status" value="1"/>
</dbReference>
<dbReference type="GO" id="GO:0003871">
    <property type="term" value="F:5-methyltetrahydropteroyltriglutamate-homocysteine S-methyltransferase activity"/>
    <property type="evidence" value="ECO:0007669"/>
    <property type="project" value="InterPro"/>
</dbReference>
<gene>
    <name evidence="2" type="ORF">JF888_08820</name>
</gene>
<protein>
    <submittedName>
        <fullName evidence="2">Cobalamin-independent methionine synthase II family protein</fullName>
    </submittedName>
</protein>
<dbReference type="GO" id="GO:0008270">
    <property type="term" value="F:zinc ion binding"/>
    <property type="evidence" value="ECO:0007669"/>
    <property type="project" value="InterPro"/>
</dbReference>
<accession>A0A934NDL1</accession>
<proteinExistence type="predicted"/>
<evidence type="ECO:0000313" key="3">
    <source>
        <dbReference type="Proteomes" id="UP000620075"/>
    </source>
</evidence>
<feature type="domain" description="Cobalamin-independent methionine synthase MetE C-terminal/archaeal" evidence="1">
    <location>
        <begin position="26"/>
        <end position="319"/>
    </location>
</feature>
<comment type="caution">
    <text evidence="2">The sequence shown here is derived from an EMBL/GenBank/DDBJ whole genome shotgun (WGS) entry which is preliminary data.</text>
</comment>